<feature type="compositionally biased region" description="Polar residues" evidence="1">
    <location>
        <begin position="165"/>
        <end position="178"/>
    </location>
</feature>
<dbReference type="EMBL" id="CP097320">
    <property type="protein sequence ID" value="UQX09982.1"/>
    <property type="molecule type" value="Genomic_DNA"/>
</dbReference>
<dbReference type="Proteomes" id="UP001056610">
    <property type="component" value="Chromosome"/>
</dbReference>
<evidence type="ECO:0000256" key="1">
    <source>
        <dbReference type="SAM" id="MobiDB-lite"/>
    </source>
</evidence>
<keyword evidence="3" id="KW-1185">Reference proteome</keyword>
<feature type="region of interest" description="Disordered" evidence="1">
    <location>
        <begin position="148"/>
        <end position="178"/>
    </location>
</feature>
<organism evidence="2 3">
    <name type="scientific">Candidatus Mycobacterium methanotrophicum</name>
    <dbReference type="NCBI Taxonomy" id="2943498"/>
    <lineage>
        <taxon>Bacteria</taxon>
        <taxon>Bacillati</taxon>
        <taxon>Actinomycetota</taxon>
        <taxon>Actinomycetes</taxon>
        <taxon>Mycobacteriales</taxon>
        <taxon>Mycobacteriaceae</taxon>
        <taxon>Mycobacterium</taxon>
    </lineage>
</organism>
<reference evidence="2" key="1">
    <citation type="submission" date="2022-05" db="EMBL/GenBank/DDBJ databases">
        <title>A methanotrophic Mycobacterium dominates a cave microbial ecosystem.</title>
        <authorList>
            <person name="Van Spanning R.J.M."/>
            <person name="Guan Q."/>
            <person name="Melkonian C."/>
            <person name="Gallant J."/>
            <person name="Polerecky L."/>
            <person name="Flot J.-F."/>
            <person name="Brandt B.W."/>
            <person name="Braster M."/>
            <person name="Iturbe Espinoza P."/>
            <person name="Aerts J."/>
            <person name="Meima-Franke M."/>
            <person name="Piersma S.R."/>
            <person name="Bunduc C."/>
            <person name="Ummels R."/>
            <person name="Pain A."/>
            <person name="Fleming E.J."/>
            <person name="van der Wel N."/>
            <person name="Gherman V.D."/>
            <person name="Sarbu S.M."/>
            <person name="Bodelier P.L.E."/>
            <person name="Bitter W."/>
        </authorList>
    </citation>
    <scope>NUCLEOTIDE SEQUENCE</scope>
    <source>
        <strain evidence="2">Sulfur Cave</strain>
    </source>
</reference>
<proteinExistence type="predicted"/>
<name>A0ABY4QID5_9MYCO</name>
<evidence type="ECO:0000313" key="2">
    <source>
        <dbReference type="EMBL" id="UQX09982.1"/>
    </source>
</evidence>
<sequence>MSITEEQFRARRAERPPWHLVKLHGSIDQPDTIVLTRLDYARARAERTEMLSALRNEMIDTAFLFVGFSLSDPNFNLIHDDIRLVYGMNLPASYTVQGRRNPVKERYLGSLGVNTVWLDRLERYARLSDAHQPVRACPGVDDYNRQLSPRRRRARTGECGGVVPNWSQNRRQGQSVDPNKCSSNDLFVCRADRI</sequence>
<evidence type="ECO:0000313" key="3">
    <source>
        <dbReference type="Proteomes" id="UP001056610"/>
    </source>
</evidence>
<gene>
    <name evidence="2" type="ORF">M5I08_17355</name>
</gene>
<accession>A0ABY4QID5</accession>
<protein>
    <submittedName>
        <fullName evidence="2">SIR2 family protein</fullName>
    </submittedName>
</protein>
<dbReference type="Pfam" id="PF13289">
    <property type="entry name" value="SIR2_2"/>
    <property type="match status" value="1"/>
</dbReference>
<dbReference type="RefSeq" id="WP_249762872.1">
    <property type="nucleotide sequence ID" value="NZ_CP097320.1"/>
</dbReference>